<dbReference type="HOGENOM" id="CLU_003921_1_1_1"/>
<dbReference type="InParanoid" id="A0A0D0DDQ0"/>
<sequence length="242" mass="26615">MEDIIEAAKFLLTGATLRELLARPDDRGRSALPAPHQPLGSVVKQEYTLQTQRVMPRSPGCAFCIDLSHYIRDCPHVDAYLKAGKITRGASGRLCMLDGRPILRLAGCSCMKASIDRLETSLYFVRANTFNRDPPPHMTAGILSIACPEGEVELKIEPSAFLSVVDDPDQSMSPYLTDPDSQPYFAQAWVRYQADRSARDRPCGKQVWFNGVEFPACPLGLGNLCAAMVADEIVSPEVLLCL</sequence>
<proteinExistence type="predicted"/>
<dbReference type="AlphaFoldDB" id="A0A0D0DDQ0"/>
<organism evidence="1 2">
    <name type="scientific">Paxillus rubicundulus Ve08.2h10</name>
    <dbReference type="NCBI Taxonomy" id="930991"/>
    <lineage>
        <taxon>Eukaryota</taxon>
        <taxon>Fungi</taxon>
        <taxon>Dikarya</taxon>
        <taxon>Basidiomycota</taxon>
        <taxon>Agaricomycotina</taxon>
        <taxon>Agaricomycetes</taxon>
        <taxon>Agaricomycetidae</taxon>
        <taxon>Boletales</taxon>
        <taxon>Paxilineae</taxon>
        <taxon>Paxillaceae</taxon>
        <taxon>Paxillus</taxon>
    </lineage>
</organism>
<reference evidence="1 2" key="1">
    <citation type="submission" date="2014-04" db="EMBL/GenBank/DDBJ databases">
        <authorList>
            <consortium name="DOE Joint Genome Institute"/>
            <person name="Kuo A."/>
            <person name="Kohler A."/>
            <person name="Jargeat P."/>
            <person name="Nagy L.G."/>
            <person name="Floudas D."/>
            <person name="Copeland A."/>
            <person name="Barry K.W."/>
            <person name="Cichocki N."/>
            <person name="Veneault-Fourrey C."/>
            <person name="LaButti K."/>
            <person name="Lindquist E.A."/>
            <person name="Lipzen A."/>
            <person name="Lundell T."/>
            <person name="Morin E."/>
            <person name="Murat C."/>
            <person name="Sun H."/>
            <person name="Tunlid A."/>
            <person name="Henrissat B."/>
            <person name="Grigoriev I.V."/>
            <person name="Hibbett D.S."/>
            <person name="Martin F."/>
            <person name="Nordberg H.P."/>
            <person name="Cantor M.N."/>
            <person name="Hua S.X."/>
        </authorList>
    </citation>
    <scope>NUCLEOTIDE SEQUENCE [LARGE SCALE GENOMIC DNA]</scope>
    <source>
        <strain evidence="1 2">Ve08.2h10</strain>
    </source>
</reference>
<dbReference type="Proteomes" id="UP000054538">
    <property type="component" value="Unassembled WGS sequence"/>
</dbReference>
<protein>
    <submittedName>
        <fullName evidence="1">Uncharacterized protein</fullName>
    </submittedName>
</protein>
<dbReference type="OrthoDB" id="3260546at2759"/>
<dbReference type="EMBL" id="KN828033">
    <property type="protein sequence ID" value="KIK75545.1"/>
    <property type="molecule type" value="Genomic_DNA"/>
</dbReference>
<evidence type="ECO:0000313" key="1">
    <source>
        <dbReference type="EMBL" id="KIK75545.1"/>
    </source>
</evidence>
<reference evidence="2" key="2">
    <citation type="submission" date="2015-01" db="EMBL/GenBank/DDBJ databases">
        <title>Evolutionary Origins and Diversification of the Mycorrhizal Mutualists.</title>
        <authorList>
            <consortium name="DOE Joint Genome Institute"/>
            <consortium name="Mycorrhizal Genomics Consortium"/>
            <person name="Kohler A."/>
            <person name="Kuo A."/>
            <person name="Nagy L.G."/>
            <person name="Floudas D."/>
            <person name="Copeland A."/>
            <person name="Barry K.W."/>
            <person name="Cichocki N."/>
            <person name="Veneault-Fourrey C."/>
            <person name="LaButti K."/>
            <person name="Lindquist E.A."/>
            <person name="Lipzen A."/>
            <person name="Lundell T."/>
            <person name="Morin E."/>
            <person name="Murat C."/>
            <person name="Riley R."/>
            <person name="Ohm R."/>
            <person name="Sun H."/>
            <person name="Tunlid A."/>
            <person name="Henrissat B."/>
            <person name="Grigoriev I.V."/>
            <person name="Hibbett D.S."/>
            <person name="Martin F."/>
        </authorList>
    </citation>
    <scope>NUCLEOTIDE SEQUENCE [LARGE SCALE GENOMIC DNA]</scope>
    <source>
        <strain evidence="2">Ve08.2h10</strain>
    </source>
</reference>
<accession>A0A0D0DDQ0</accession>
<evidence type="ECO:0000313" key="2">
    <source>
        <dbReference type="Proteomes" id="UP000054538"/>
    </source>
</evidence>
<name>A0A0D0DDQ0_9AGAM</name>
<dbReference type="STRING" id="930991.A0A0D0DDQ0"/>
<keyword evidence="2" id="KW-1185">Reference proteome</keyword>
<gene>
    <name evidence="1" type="ORF">PAXRUDRAFT_172526</name>
</gene>